<keyword evidence="1" id="KW-0472">Membrane</keyword>
<keyword evidence="1" id="KW-1133">Transmembrane helix</keyword>
<name>A0A4S4KZK9_9AGAM</name>
<dbReference type="Proteomes" id="UP000308199">
    <property type="component" value="Unassembled WGS sequence"/>
</dbReference>
<feature type="transmembrane region" description="Helical" evidence="1">
    <location>
        <begin position="20"/>
        <end position="42"/>
    </location>
</feature>
<dbReference type="AlphaFoldDB" id="A0A4S4KZK9"/>
<dbReference type="OrthoDB" id="3239304at2759"/>
<comment type="caution">
    <text evidence="2">The sequence shown here is derived from an EMBL/GenBank/DDBJ whole genome shotgun (WGS) entry which is preliminary data.</text>
</comment>
<proteinExistence type="predicted"/>
<evidence type="ECO:0000313" key="2">
    <source>
        <dbReference type="EMBL" id="THH04305.1"/>
    </source>
</evidence>
<gene>
    <name evidence="2" type="ORF">EW145_g5622</name>
</gene>
<dbReference type="EMBL" id="SGPK01000357">
    <property type="protein sequence ID" value="THH04305.1"/>
    <property type="molecule type" value="Genomic_DNA"/>
</dbReference>
<feature type="transmembrane region" description="Helical" evidence="1">
    <location>
        <begin position="54"/>
        <end position="76"/>
    </location>
</feature>
<keyword evidence="3" id="KW-1185">Reference proteome</keyword>
<reference evidence="2 3" key="1">
    <citation type="submission" date="2019-02" db="EMBL/GenBank/DDBJ databases">
        <title>Genome sequencing of the rare red list fungi Phellinidium pouzarii.</title>
        <authorList>
            <person name="Buettner E."/>
            <person name="Kellner H."/>
        </authorList>
    </citation>
    <scope>NUCLEOTIDE SEQUENCE [LARGE SCALE GENOMIC DNA]</scope>
    <source>
        <strain evidence="2 3">DSM 108285</strain>
    </source>
</reference>
<accession>A0A4S4KZK9</accession>
<protein>
    <submittedName>
        <fullName evidence="2">Uncharacterized protein</fullName>
    </submittedName>
</protein>
<evidence type="ECO:0000256" key="1">
    <source>
        <dbReference type="SAM" id="Phobius"/>
    </source>
</evidence>
<sequence>MAYGVRSHKFLCCLPVRLGVFVLSFIQLLVSGFVAAICYYTLFQRKVTFERRAYIVLIIFAVVMSILAISSVLGFFGSMFRRYRPVAIYSSMLNWMLGSKDKIMQTCINGSTDQSVINACNHIDAFRFGWIGGVVLSWIIQLYECIIVARYVIQLQEEKEESWRLSSMKSYAQIPNRTSTEALNYPSVSYPYADKENSYGNGPHV</sequence>
<keyword evidence="1" id="KW-0812">Transmembrane</keyword>
<organism evidence="2 3">
    <name type="scientific">Phellinidium pouzarii</name>
    <dbReference type="NCBI Taxonomy" id="167371"/>
    <lineage>
        <taxon>Eukaryota</taxon>
        <taxon>Fungi</taxon>
        <taxon>Dikarya</taxon>
        <taxon>Basidiomycota</taxon>
        <taxon>Agaricomycotina</taxon>
        <taxon>Agaricomycetes</taxon>
        <taxon>Hymenochaetales</taxon>
        <taxon>Hymenochaetaceae</taxon>
        <taxon>Phellinidium</taxon>
    </lineage>
</organism>
<evidence type="ECO:0000313" key="3">
    <source>
        <dbReference type="Proteomes" id="UP000308199"/>
    </source>
</evidence>